<dbReference type="GO" id="GO:0019695">
    <property type="term" value="P:choline metabolic process"/>
    <property type="evidence" value="ECO:0007669"/>
    <property type="project" value="TreeGrafter"/>
</dbReference>
<keyword evidence="2" id="KW-0719">Serine esterase</keyword>
<dbReference type="GO" id="GO:0006581">
    <property type="term" value="P:acetylcholine catabolic process"/>
    <property type="evidence" value="ECO:0007669"/>
    <property type="project" value="TreeGrafter"/>
</dbReference>
<evidence type="ECO:0000313" key="7">
    <source>
        <dbReference type="Proteomes" id="UP000821853"/>
    </source>
</evidence>
<comment type="caution">
    <text evidence="6">The sequence shown here is derived from an EMBL/GenBank/DDBJ whole genome shotgun (WGS) entry which is preliminary data.</text>
</comment>
<dbReference type="InterPro" id="IPR050654">
    <property type="entry name" value="AChE-related_enzymes"/>
</dbReference>
<dbReference type="Gene3D" id="3.40.50.1820">
    <property type="entry name" value="alpha/beta hydrolase"/>
    <property type="match status" value="1"/>
</dbReference>
<dbReference type="VEuPathDB" id="VectorBase:HLOH_056194"/>
<dbReference type="OrthoDB" id="6490786at2759"/>
<feature type="domain" description="Carboxylesterase type B" evidence="5">
    <location>
        <begin position="17"/>
        <end position="139"/>
    </location>
</feature>
<keyword evidence="3" id="KW-0378">Hydrolase</keyword>
<evidence type="ECO:0000256" key="2">
    <source>
        <dbReference type="ARBA" id="ARBA00022487"/>
    </source>
</evidence>
<keyword evidence="4" id="KW-0325">Glycoprotein</keyword>
<evidence type="ECO:0000256" key="1">
    <source>
        <dbReference type="ARBA" id="ARBA00005964"/>
    </source>
</evidence>
<dbReference type="SUPFAM" id="SSF53474">
    <property type="entry name" value="alpha/beta-Hydrolases"/>
    <property type="match status" value="1"/>
</dbReference>
<comment type="similarity">
    <text evidence="1">Belongs to the type-B carboxylesterase/lipase family.</text>
</comment>
<gene>
    <name evidence="6" type="ORF">HPB48_022631</name>
</gene>
<evidence type="ECO:0000256" key="3">
    <source>
        <dbReference type="ARBA" id="ARBA00022801"/>
    </source>
</evidence>
<dbReference type="PANTHER" id="PTHR43918:SF4">
    <property type="entry name" value="CARBOXYLIC ESTER HYDROLASE"/>
    <property type="match status" value="1"/>
</dbReference>
<dbReference type="GO" id="GO:0005886">
    <property type="term" value="C:plasma membrane"/>
    <property type="evidence" value="ECO:0007669"/>
    <property type="project" value="TreeGrafter"/>
</dbReference>
<dbReference type="Pfam" id="PF00135">
    <property type="entry name" value="COesterase"/>
    <property type="match status" value="1"/>
</dbReference>
<proteinExistence type="inferred from homology"/>
<dbReference type="EMBL" id="JABSTR010000007">
    <property type="protein sequence ID" value="KAH9374991.1"/>
    <property type="molecule type" value="Genomic_DNA"/>
</dbReference>
<reference evidence="6 7" key="1">
    <citation type="journal article" date="2020" name="Cell">
        <title>Large-Scale Comparative Analyses of Tick Genomes Elucidate Their Genetic Diversity and Vector Capacities.</title>
        <authorList>
            <consortium name="Tick Genome and Microbiome Consortium (TIGMIC)"/>
            <person name="Jia N."/>
            <person name="Wang J."/>
            <person name="Shi W."/>
            <person name="Du L."/>
            <person name="Sun Y."/>
            <person name="Zhan W."/>
            <person name="Jiang J.F."/>
            <person name="Wang Q."/>
            <person name="Zhang B."/>
            <person name="Ji P."/>
            <person name="Bell-Sakyi L."/>
            <person name="Cui X.M."/>
            <person name="Yuan T.T."/>
            <person name="Jiang B.G."/>
            <person name="Yang W.F."/>
            <person name="Lam T.T."/>
            <person name="Chang Q.C."/>
            <person name="Ding S.J."/>
            <person name="Wang X.J."/>
            <person name="Zhu J.G."/>
            <person name="Ruan X.D."/>
            <person name="Zhao L."/>
            <person name="Wei J.T."/>
            <person name="Ye R.Z."/>
            <person name="Que T.C."/>
            <person name="Du C.H."/>
            <person name="Zhou Y.H."/>
            <person name="Cheng J.X."/>
            <person name="Dai P.F."/>
            <person name="Guo W.B."/>
            <person name="Han X.H."/>
            <person name="Huang E.J."/>
            <person name="Li L.F."/>
            <person name="Wei W."/>
            <person name="Gao Y.C."/>
            <person name="Liu J.Z."/>
            <person name="Shao H.Z."/>
            <person name="Wang X."/>
            <person name="Wang C.C."/>
            <person name="Yang T.C."/>
            <person name="Huo Q.B."/>
            <person name="Li W."/>
            <person name="Chen H.Y."/>
            <person name="Chen S.E."/>
            <person name="Zhou L.G."/>
            <person name="Ni X.B."/>
            <person name="Tian J.H."/>
            <person name="Sheng Y."/>
            <person name="Liu T."/>
            <person name="Pan Y.S."/>
            <person name="Xia L.Y."/>
            <person name="Li J."/>
            <person name="Zhao F."/>
            <person name="Cao W.C."/>
        </authorList>
    </citation>
    <scope>NUCLEOTIDE SEQUENCE [LARGE SCALE GENOMIC DNA]</scope>
    <source>
        <strain evidence="6">HaeL-2018</strain>
    </source>
</reference>
<protein>
    <recommendedName>
        <fullName evidence="5">Carboxylesterase type B domain-containing protein</fullName>
    </recommendedName>
</protein>
<evidence type="ECO:0000256" key="4">
    <source>
        <dbReference type="ARBA" id="ARBA00023180"/>
    </source>
</evidence>
<dbReference type="InterPro" id="IPR029058">
    <property type="entry name" value="AB_hydrolase_fold"/>
</dbReference>
<evidence type="ECO:0000259" key="5">
    <source>
        <dbReference type="Pfam" id="PF00135"/>
    </source>
</evidence>
<dbReference type="Proteomes" id="UP000821853">
    <property type="component" value="Chromosome 5"/>
</dbReference>
<dbReference type="GO" id="GO:0005615">
    <property type="term" value="C:extracellular space"/>
    <property type="evidence" value="ECO:0007669"/>
    <property type="project" value="TreeGrafter"/>
</dbReference>
<dbReference type="InterPro" id="IPR002018">
    <property type="entry name" value="CarbesteraseB"/>
</dbReference>
<dbReference type="GO" id="GO:0003990">
    <property type="term" value="F:acetylcholinesterase activity"/>
    <property type="evidence" value="ECO:0007669"/>
    <property type="project" value="TreeGrafter"/>
</dbReference>
<accession>A0A9J6GK76</accession>
<organism evidence="6 7">
    <name type="scientific">Haemaphysalis longicornis</name>
    <name type="common">Bush tick</name>
    <dbReference type="NCBI Taxonomy" id="44386"/>
    <lineage>
        <taxon>Eukaryota</taxon>
        <taxon>Metazoa</taxon>
        <taxon>Ecdysozoa</taxon>
        <taxon>Arthropoda</taxon>
        <taxon>Chelicerata</taxon>
        <taxon>Arachnida</taxon>
        <taxon>Acari</taxon>
        <taxon>Parasitiformes</taxon>
        <taxon>Ixodida</taxon>
        <taxon>Ixodoidea</taxon>
        <taxon>Ixodidae</taxon>
        <taxon>Haemaphysalinae</taxon>
        <taxon>Haemaphysalis</taxon>
    </lineage>
</organism>
<evidence type="ECO:0000313" key="6">
    <source>
        <dbReference type="EMBL" id="KAH9374991.1"/>
    </source>
</evidence>
<dbReference type="PANTHER" id="PTHR43918">
    <property type="entry name" value="ACETYLCHOLINESTERASE"/>
    <property type="match status" value="1"/>
</dbReference>
<dbReference type="AlphaFoldDB" id="A0A9J6GK76"/>
<sequence>MTSLGAVTGLRVTVLNRSVLVILHGGAFQRGSNDEPLYDGRYMAAAEDVVVFVPNYRLNVFGFLATPFFEAPGNQGLRDQHTALAWVAENAAAFGGTRASVTLVGIDSGAVSAGLHLLLPESRKLFNRVIMQGGAPFEAGENAPFVGLSEIRKYTQAICARSKESLIEYGLCLWSFVGADSLKAVLVQALRSHF</sequence>
<keyword evidence="7" id="KW-1185">Reference proteome</keyword>
<name>A0A9J6GK76_HAELO</name>